<dbReference type="OrthoDB" id="3047832at2759"/>
<proteinExistence type="predicted"/>
<comment type="caution">
    <text evidence="1">The sequence shown here is derived from an EMBL/GenBank/DDBJ whole genome shotgun (WGS) entry which is preliminary data.</text>
</comment>
<dbReference type="EMBL" id="JACGCI010000008">
    <property type="protein sequence ID" value="KAF6761877.1"/>
    <property type="molecule type" value="Genomic_DNA"/>
</dbReference>
<name>A0A8H6ICS0_9AGAR</name>
<protein>
    <submittedName>
        <fullName evidence="1">Uncharacterized protein</fullName>
    </submittedName>
</protein>
<dbReference type="AlphaFoldDB" id="A0A8H6ICS0"/>
<organism evidence="1 2">
    <name type="scientific">Ephemerocybe angulata</name>
    <dbReference type="NCBI Taxonomy" id="980116"/>
    <lineage>
        <taxon>Eukaryota</taxon>
        <taxon>Fungi</taxon>
        <taxon>Dikarya</taxon>
        <taxon>Basidiomycota</taxon>
        <taxon>Agaricomycotina</taxon>
        <taxon>Agaricomycetes</taxon>
        <taxon>Agaricomycetidae</taxon>
        <taxon>Agaricales</taxon>
        <taxon>Agaricineae</taxon>
        <taxon>Psathyrellaceae</taxon>
        <taxon>Ephemerocybe</taxon>
    </lineage>
</organism>
<reference evidence="1 2" key="1">
    <citation type="submission" date="2020-07" db="EMBL/GenBank/DDBJ databases">
        <title>Comparative genomics of pyrophilous fungi reveals a link between fire events and developmental genes.</title>
        <authorList>
            <consortium name="DOE Joint Genome Institute"/>
            <person name="Steindorff A.S."/>
            <person name="Carver A."/>
            <person name="Calhoun S."/>
            <person name="Stillman K."/>
            <person name="Liu H."/>
            <person name="Lipzen A."/>
            <person name="Pangilinan J."/>
            <person name="Labutti K."/>
            <person name="Bruns T.D."/>
            <person name="Grigoriev I.V."/>
        </authorList>
    </citation>
    <scope>NUCLEOTIDE SEQUENCE [LARGE SCALE GENOMIC DNA]</scope>
    <source>
        <strain evidence="1 2">CBS 144469</strain>
    </source>
</reference>
<accession>A0A8H6ICS0</accession>
<keyword evidence="2" id="KW-1185">Reference proteome</keyword>
<gene>
    <name evidence="1" type="ORF">DFP72DRAFT_877315</name>
</gene>
<sequence>MGAINVPLFSGVFDDPDEQEELCKDEVEVEGTHFCGPQYIRSSEGAIAEMALDSKGTVNSATFSGDRNQQENSKSERKVAVMSFHDGRYLTASGTSCENSQVYGVYSLETDSPLGQLRIPATGSCTITDFDDESNLKQVDLIIVQKTPESDASLLPATAKPPPVIESEPEPAVPDAALLENKVQHFYTAGSSNEIKVTNHLDTYIYVAVSGSGIRGQYKIKPNKTESWSRSNDQEAHVSLPGNLGGQTACVLPALVGQILHIEKLPFEESFKGIPMVAVEQARYLKHSNPEQICVQNNLDWYIHVAVLSSVQYIGNSKQHTIIPGSTDKWERSTPETVLVGVGSAPGAVRAYVGQPGYTLNIDDWS</sequence>
<dbReference type="Proteomes" id="UP000521943">
    <property type="component" value="Unassembled WGS sequence"/>
</dbReference>
<evidence type="ECO:0000313" key="1">
    <source>
        <dbReference type="EMBL" id="KAF6761877.1"/>
    </source>
</evidence>
<evidence type="ECO:0000313" key="2">
    <source>
        <dbReference type="Proteomes" id="UP000521943"/>
    </source>
</evidence>